<comment type="caution">
    <text evidence="5">The sequence shown here is derived from an EMBL/GenBank/DDBJ whole genome shotgun (WGS) entry which is preliminary data.</text>
</comment>
<evidence type="ECO:0000256" key="4">
    <source>
        <dbReference type="SAM" id="MobiDB-lite"/>
    </source>
</evidence>
<dbReference type="Gene3D" id="1.10.357.70">
    <property type="entry name" value="Exocyst complex component Sec6, C-terminal domain"/>
    <property type="match status" value="1"/>
</dbReference>
<dbReference type="PANTHER" id="PTHR21292:SF1">
    <property type="entry name" value="EXOCYST COMPLEX COMPONENT 3"/>
    <property type="match status" value="1"/>
</dbReference>
<sequence>MALMHMRAVEAAFLFRPHFGGVTNRRALPSFVGWFCRRFPLLSFSLTPGANEHMSAWSFAAPPLLSLINDQEKRPGRGRGWKEKRRAAGRWMRKRGSASSLRNPQAFGGAAEGIDDSQLYTSAELFPYLSAEDRENLNKEVVAAINNELVHHENLEVTVPRLLRSCANEAKELRRAINSMASSQMLEGHRAVQIVKECGERIQDLRELFMEQGDLITGMEVTSGSYKQLRQLHFLRENILSVIKWAEALKEVRYTNLYKLVEQRQFAEVHKRLRRLQLIRRTVSEKADSNYRNVFEPYFEKLDAVQTMFVSEVYKLLEESSMHVAIQMALEDLPDAGTVAEAFPEFKQLEECVQVCGEELGGGEDGTGSGVMCTADGEPLITEEKVYRAVRKCVARLWEEQVMVDVVDPIAQISTYLEQMKKVAPLLGALELTLIPLSTKFSFFALVVGSIHDEVMGVLQGYVDPAAEVEATGLLEASQFLQWYKESMTEANYTIYIDLNAIDSLSALMMTSAVGGLSAHLIRLCRACAITVGTGRSEPTTMTNGLPVTTGPADMFAVLQQSLGGLSTAIEVSVMRQIGVACAEAIGAYLEECKIRSDYDFWEEENESMRIPVEEWTTRRLLFLYAFCNDCSTIERNMDTIEIKFASYWDDEEGGEYASPFQQTQDLISEHALFYLDEIVLHVERVVDTQWALLFRSNDWYSVDDNPTQVIIDTMSDFIDEEFTKALEETRMRLAMRSMLTRYVQKYLTTLMEFLGEVIRHQNNRSVEDWNAFVDCFSRDTVLAMDMWDERVKEGNGKLVNSARRVLEVIMHLLSVKKPVDFNFILQRDLLDDYGDCPSFVVRFILQARQNELDKDSRDTMMALWNECVAFQQRGPDDVPTVGWSQPPSFLGALDRSLADLDKRGGLFRTSPRKRRVKAEQKRRDDEKQARREERRIRREADATAKKMKGPTKPGMRSFQDDTVEVGKLADLLK</sequence>
<dbReference type="Proteomes" id="UP000007350">
    <property type="component" value="Unassembled WGS sequence"/>
</dbReference>
<keyword evidence="2" id="KW-0813">Transport</keyword>
<proteinExistence type="inferred from homology"/>
<dbReference type="InterPro" id="IPR010326">
    <property type="entry name" value="EXOC3/Sec6"/>
</dbReference>
<dbReference type="GO" id="GO:0000149">
    <property type="term" value="F:SNARE binding"/>
    <property type="evidence" value="ECO:0007669"/>
    <property type="project" value="TreeGrafter"/>
</dbReference>
<comment type="similarity">
    <text evidence="1">Belongs to the SEC6 family.</text>
</comment>
<dbReference type="OrthoDB" id="277975at2759"/>
<evidence type="ECO:0000256" key="3">
    <source>
        <dbReference type="ARBA" id="ARBA00022483"/>
    </source>
</evidence>
<dbReference type="GO" id="GO:0006887">
    <property type="term" value="P:exocytosis"/>
    <property type="evidence" value="ECO:0007669"/>
    <property type="project" value="UniProtKB-KW"/>
</dbReference>
<reference evidence="5 6" key="1">
    <citation type="journal article" date="2012" name="BMC Genomics">
        <title>Comparative genomic analysis of human infective Trypanosoma cruzi lineages with the bat-restricted subspecies T. cruzi marinkellei.</title>
        <authorList>
            <person name="Franzen O."/>
            <person name="Talavera-Lopez C."/>
            <person name="Ochaya S."/>
            <person name="Butler C.E."/>
            <person name="Messenger L.A."/>
            <person name="Lewis M.D."/>
            <person name="Llewellyn M.S."/>
            <person name="Marinkelle C.J."/>
            <person name="Tyler K.M."/>
            <person name="Miles M.A."/>
            <person name="Andersson B."/>
        </authorList>
    </citation>
    <scope>NUCLEOTIDE SEQUENCE [LARGE SCALE GENOMIC DNA]</scope>
    <source>
        <strain evidence="5 6">B7</strain>
    </source>
</reference>
<dbReference type="GO" id="GO:0051601">
    <property type="term" value="P:exocyst localization"/>
    <property type="evidence" value="ECO:0007669"/>
    <property type="project" value="TreeGrafter"/>
</dbReference>
<name>K2MA95_TRYCR</name>
<dbReference type="GO" id="GO:0000145">
    <property type="term" value="C:exocyst"/>
    <property type="evidence" value="ECO:0007669"/>
    <property type="project" value="InterPro"/>
</dbReference>
<feature type="region of interest" description="Disordered" evidence="4">
    <location>
        <begin position="910"/>
        <end position="962"/>
    </location>
</feature>
<keyword evidence="3" id="KW-0268">Exocytosis</keyword>
<accession>K2MA95</accession>
<keyword evidence="6" id="KW-1185">Reference proteome</keyword>
<organism evidence="5 6">
    <name type="scientific">Trypanosoma cruzi marinkellei</name>
    <dbReference type="NCBI Taxonomy" id="85056"/>
    <lineage>
        <taxon>Eukaryota</taxon>
        <taxon>Discoba</taxon>
        <taxon>Euglenozoa</taxon>
        <taxon>Kinetoplastea</taxon>
        <taxon>Metakinetoplastina</taxon>
        <taxon>Trypanosomatida</taxon>
        <taxon>Trypanosomatidae</taxon>
        <taxon>Trypanosoma</taxon>
        <taxon>Schizotrypanum</taxon>
    </lineage>
</organism>
<evidence type="ECO:0000313" key="5">
    <source>
        <dbReference type="EMBL" id="EKF32018.1"/>
    </source>
</evidence>
<dbReference type="AlphaFoldDB" id="K2MA95"/>
<gene>
    <name evidence="5" type="ORF">MOQ_004144</name>
</gene>
<evidence type="ECO:0000313" key="6">
    <source>
        <dbReference type="Proteomes" id="UP000007350"/>
    </source>
</evidence>
<protein>
    <submittedName>
        <fullName evidence="5">Uncharacterized protein</fullName>
    </submittedName>
</protein>
<feature type="compositionally biased region" description="Basic and acidic residues" evidence="4">
    <location>
        <begin position="918"/>
        <end position="945"/>
    </location>
</feature>
<evidence type="ECO:0000256" key="1">
    <source>
        <dbReference type="ARBA" id="ARBA00009447"/>
    </source>
</evidence>
<evidence type="ECO:0000256" key="2">
    <source>
        <dbReference type="ARBA" id="ARBA00022448"/>
    </source>
</evidence>
<dbReference type="InterPro" id="IPR042532">
    <property type="entry name" value="EXOC3/Sec6_C"/>
</dbReference>
<dbReference type="PANTHER" id="PTHR21292">
    <property type="entry name" value="EXOCYST COMPLEX COMPONENT SEC6-RELATED"/>
    <property type="match status" value="1"/>
</dbReference>
<dbReference type="EMBL" id="AHKC01010470">
    <property type="protein sequence ID" value="EKF32018.1"/>
    <property type="molecule type" value="Genomic_DNA"/>
</dbReference>